<name>A0AAD4KXM2_9EURO</name>
<dbReference type="AlphaFoldDB" id="A0AAD4KXM2"/>
<comment type="caution">
    <text evidence="4">The sequence shown here is derived from an EMBL/GenBank/DDBJ whole genome shotgun (WGS) entry which is preliminary data.</text>
</comment>
<dbReference type="PANTHER" id="PTHR46590">
    <property type="entry name" value="PHOSPHATIDYLINOSITOL TRANSFER PROTEIN CSR1-RELATED"/>
    <property type="match status" value="1"/>
</dbReference>
<dbReference type="InterPro" id="IPR001251">
    <property type="entry name" value="CRAL-TRIO_dom"/>
</dbReference>
<keyword evidence="5" id="KW-1185">Reference proteome</keyword>
<dbReference type="Gene3D" id="3.40.525.10">
    <property type="entry name" value="CRAL-TRIO lipid binding domain"/>
    <property type="match status" value="1"/>
</dbReference>
<feature type="transmembrane region" description="Helical" evidence="2">
    <location>
        <begin position="65"/>
        <end position="83"/>
    </location>
</feature>
<dbReference type="Pfam" id="PF00650">
    <property type="entry name" value="CRAL_TRIO"/>
    <property type="match status" value="1"/>
</dbReference>
<evidence type="ECO:0000313" key="4">
    <source>
        <dbReference type="EMBL" id="KAH8701688.1"/>
    </source>
</evidence>
<proteinExistence type="predicted"/>
<accession>A0AAD4KXM2</accession>
<feature type="region of interest" description="Disordered" evidence="1">
    <location>
        <begin position="85"/>
        <end position="107"/>
    </location>
</feature>
<dbReference type="PROSITE" id="PS50191">
    <property type="entry name" value="CRAL_TRIO"/>
    <property type="match status" value="1"/>
</dbReference>
<dbReference type="SUPFAM" id="SSF46938">
    <property type="entry name" value="CRAL/TRIO N-terminal domain"/>
    <property type="match status" value="1"/>
</dbReference>
<dbReference type="PANTHER" id="PTHR46590:SF1">
    <property type="entry name" value="PHOSPHATIDYLINOSITOL TRANSFER PROTEIN CSR1"/>
    <property type="match status" value="1"/>
</dbReference>
<dbReference type="GeneID" id="70243981"/>
<reference evidence="4" key="1">
    <citation type="submission" date="2021-12" db="EMBL/GenBank/DDBJ databases">
        <title>Convergent genome expansion in fungi linked to evolution of root-endophyte symbiosis.</title>
        <authorList>
            <consortium name="DOE Joint Genome Institute"/>
            <person name="Ke Y.-H."/>
            <person name="Bonito G."/>
            <person name="Liao H.-L."/>
            <person name="Looney B."/>
            <person name="Rojas-Flechas A."/>
            <person name="Nash J."/>
            <person name="Hameed K."/>
            <person name="Schadt C."/>
            <person name="Martin F."/>
            <person name="Crous P.W."/>
            <person name="Miettinen O."/>
            <person name="Magnuson J.K."/>
            <person name="Labbe J."/>
            <person name="Jacobson D."/>
            <person name="Doktycz M.J."/>
            <person name="Veneault-Fourrey C."/>
            <person name="Kuo A."/>
            <person name="Mondo S."/>
            <person name="Calhoun S."/>
            <person name="Riley R."/>
            <person name="Ohm R."/>
            <person name="LaButti K."/>
            <person name="Andreopoulos B."/>
            <person name="Pangilinan J."/>
            <person name="Nolan M."/>
            <person name="Tritt A."/>
            <person name="Clum A."/>
            <person name="Lipzen A."/>
            <person name="Daum C."/>
            <person name="Barry K."/>
            <person name="Grigoriev I.V."/>
            <person name="Vilgalys R."/>
        </authorList>
    </citation>
    <scope>NUCLEOTIDE SEQUENCE</scope>
    <source>
        <strain evidence="4">PMI_201</strain>
    </source>
</reference>
<dbReference type="SUPFAM" id="SSF52087">
    <property type="entry name" value="CRAL/TRIO domain"/>
    <property type="match status" value="1"/>
</dbReference>
<organism evidence="4 5">
    <name type="scientific">Talaromyces proteolyticus</name>
    <dbReference type="NCBI Taxonomy" id="1131652"/>
    <lineage>
        <taxon>Eukaryota</taxon>
        <taxon>Fungi</taxon>
        <taxon>Dikarya</taxon>
        <taxon>Ascomycota</taxon>
        <taxon>Pezizomycotina</taxon>
        <taxon>Eurotiomycetes</taxon>
        <taxon>Eurotiomycetidae</taxon>
        <taxon>Eurotiales</taxon>
        <taxon>Trichocomaceae</taxon>
        <taxon>Talaromyces</taxon>
        <taxon>Talaromyces sect. Bacilispori</taxon>
    </lineage>
</organism>
<dbReference type="Proteomes" id="UP001201262">
    <property type="component" value="Unassembled WGS sequence"/>
</dbReference>
<keyword evidence="2" id="KW-1133">Transmembrane helix</keyword>
<gene>
    <name evidence="4" type="ORF">BGW36DRAFT_355844</name>
</gene>
<keyword evidence="2" id="KW-0812">Transmembrane</keyword>
<dbReference type="InterPro" id="IPR052432">
    <property type="entry name" value="PITP/CRAL-TRIO"/>
</dbReference>
<sequence>MRTILASRSAISFLSGSRPRLPVFSQALTSRVSPPKPASCSLVLRSQFRAHPTVHLAQPRQAASSLWGIALVVGILGSTFLFIQSDNPPPSPPRSELNRSQTQDHDFLGPINTLKMSSNSIETGHVGNLTEEQEAKLREMWTVIFKLTGVKFEEGEIRGRATSVTSLNAPASPTDSKKKSKRGWFGLGGAKEEAPVVDSATAGLSVLNVSDADDKFGQVKEFKQALADLTPDQLRETLWSMVKADDPDALLLRFLRARKWDVGKAVVMLVSTIRWRLTEMHVDDDIMLGGEASAVTQSESKDSSKKRLGSDFMLQMRMGKSFVHGVDKQGRPICLIRVRMHKIGAQVGESVERLTVHMIETTRLMLPRPVETAVIIFDMTGFTLANMDYTPVKFIIKCFEANYPESLGAVLIHQAPWIFAGIWKVIKGWLDPVVAAKVHFTNSVEDLEVFIDRSRILKELGGDEEYNYEYIEQQPGENDALKDTLKRDELLAKNKALATEYQELTKAWIAAANKDKKEEAEAIKPKREELVDRIGKSYWELDPYIRARSFYDRAGVIKSGGVVDFYPERSALKENGTAEKKEVPVVNGNGTAHVTDEEKAPITVSAEAPAVAAASN</sequence>
<dbReference type="CDD" id="cd00170">
    <property type="entry name" value="SEC14"/>
    <property type="match status" value="1"/>
</dbReference>
<dbReference type="InterPro" id="IPR011074">
    <property type="entry name" value="CRAL/TRIO_N_dom"/>
</dbReference>
<dbReference type="SMART" id="SM00516">
    <property type="entry name" value="SEC14"/>
    <property type="match status" value="1"/>
</dbReference>
<evidence type="ECO:0000256" key="1">
    <source>
        <dbReference type="SAM" id="MobiDB-lite"/>
    </source>
</evidence>
<dbReference type="InterPro" id="IPR036865">
    <property type="entry name" value="CRAL-TRIO_dom_sf"/>
</dbReference>
<dbReference type="SMART" id="SM01100">
    <property type="entry name" value="CRAL_TRIO_N"/>
    <property type="match status" value="1"/>
</dbReference>
<keyword evidence="2" id="KW-0472">Membrane</keyword>
<evidence type="ECO:0000256" key="2">
    <source>
        <dbReference type="SAM" id="Phobius"/>
    </source>
</evidence>
<evidence type="ECO:0000259" key="3">
    <source>
        <dbReference type="PROSITE" id="PS50191"/>
    </source>
</evidence>
<evidence type="ECO:0000313" key="5">
    <source>
        <dbReference type="Proteomes" id="UP001201262"/>
    </source>
</evidence>
<protein>
    <recommendedName>
        <fullName evidence="3">CRAL-TRIO domain-containing protein</fullName>
    </recommendedName>
</protein>
<dbReference type="Pfam" id="PF03765">
    <property type="entry name" value="CRAL_TRIO_N"/>
    <property type="match status" value="1"/>
</dbReference>
<dbReference type="InterPro" id="IPR036273">
    <property type="entry name" value="CRAL/TRIO_N_dom_sf"/>
</dbReference>
<dbReference type="RefSeq" id="XP_046075064.1">
    <property type="nucleotide sequence ID" value="XM_046213694.1"/>
</dbReference>
<feature type="domain" description="CRAL-TRIO" evidence="3">
    <location>
        <begin position="323"/>
        <end position="468"/>
    </location>
</feature>
<dbReference type="EMBL" id="JAJTJA010000003">
    <property type="protein sequence ID" value="KAH8701688.1"/>
    <property type="molecule type" value="Genomic_DNA"/>
</dbReference>